<gene>
    <name evidence="5" type="primary">pecS</name>
    <name evidence="5" type="ORF">RG1141_CH07840</name>
</gene>
<dbReference type="Pfam" id="PF12802">
    <property type="entry name" value="MarR_2"/>
    <property type="match status" value="1"/>
</dbReference>
<dbReference type="PANTHER" id="PTHR42756:SF1">
    <property type="entry name" value="TRANSCRIPTIONAL REPRESSOR OF EMRAB OPERON"/>
    <property type="match status" value="1"/>
</dbReference>
<dbReference type="eggNOG" id="COG1846">
    <property type="taxonomic scope" value="Bacteria"/>
</dbReference>
<evidence type="ECO:0000259" key="4">
    <source>
        <dbReference type="PROSITE" id="PS50995"/>
    </source>
</evidence>
<dbReference type="HOGENOM" id="CLU_083287_27_5_5"/>
<evidence type="ECO:0000256" key="3">
    <source>
        <dbReference type="ARBA" id="ARBA00023163"/>
    </source>
</evidence>
<dbReference type="Gene3D" id="1.10.10.10">
    <property type="entry name" value="Winged helix-like DNA-binding domain superfamily/Winged helix DNA-binding domain"/>
    <property type="match status" value="1"/>
</dbReference>
<protein>
    <submittedName>
        <fullName evidence="5">Transcriptional regulator PecS</fullName>
    </submittedName>
</protein>
<keyword evidence="2" id="KW-0238">DNA-binding</keyword>
<reference evidence="6" key="1">
    <citation type="journal article" date="2014" name="BMC Genomics">
        <title>Genome sequencing of two Neorhizobium galegae strains reveals a noeT gene responsible for the unusual acetylation of the nodulation factors.</title>
        <authorList>
            <person name="Osterman J."/>
            <person name="Marsh J."/>
            <person name="Laine P.K."/>
            <person name="Zeng Z."/>
            <person name="Alatalo E."/>
            <person name="Sullivan J.T."/>
            <person name="Young J.P."/>
            <person name="Thomas-Oates J."/>
            <person name="Paulin L."/>
            <person name="Lindstrom K."/>
        </authorList>
    </citation>
    <scope>NUCLEOTIDE SEQUENCE [LARGE SCALE GENOMIC DNA]</scope>
    <source>
        <strain evidence="6">HAMBI 1141</strain>
    </source>
</reference>
<dbReference type="PATRIC" id="fig|1028801.3.peg.798"/>
<dbReference type="SMART" id="SM00347">
    <property type="entry name" value="HTH_MARR"/>
    <property type="match status" value="1"/>
</dbReference>
<feature type="domain" description="HTH marR-type" evidence="4">
    <location>
        <begin position="29"/>
        <end position="164"/>
    </location>
</feature>
<dbReference type="PANTHER" id="PTHR42756">
    <property type="entry name" value="TRANSCRIPTIONAL REGULATOR, MARR"/>
    <property type="match status" value="1"/>
</dbReference>
<dbReference type="InterPro" id="IPR036388">
    <property type="entry name" value="WH-like_DNA-bd_sf"/>
</dbReference>
<organism evidence="5 6">
    <name type="scientific">Neorhizobium galegae bv. officinalis bv. officinalis str. HAMBI 1141</name>
    <dbReference type="NCBI Taxonomy" id="1028801"/>
    <lineage>
        <taxon>Bacteria</taxon>
        <taxon>Pseudomonadati</taxon>
        <taxon>Pseudomonadota</taxon>
        <taxon>Alphaproteobacteria</taxon>
        <taxon>Hyphomicrobiales</taxon>
        <taxon>Rhizobiaceae</taxon>
        <taxon>Rhizobium/Agrobacterium group</taxon>
        <taxon>Neorhizobium</taxon>
    </lineage>
</organism>
<evidence type="ECO:0000313" key="5">
    <source>
        <dbReference type="EMBL" id="CDN53144.1"/>
    </source>
</evidence>
<evidence type="ECO:0000256" key="1">
    <source>
        <dbReference type="ARBA" id="ARBA00023015"/>
    </source>
</evidence>
<dbReference type="PROSITE" id="PS50995">
    <property type="entry name" value="HTH_MARR_2"/>
    <property type="match status" value="1"/>
</dbReference>
<dbReference type="InterPro" id="IPR000835">
    <property type="entry name" value="HTH_MarR-typ"/>
</dbReference>
<accession>A0A068T4X1</accession>
<dbReference type="AlphaFoldDB" id="A0A068T4X1"/>
<evidence type="ECO:0000313" key="6">
    <source>
        <dbReference type="Proteomes" id="UP000028186"/>
    </source>
</evidence>
<name>A0A068T4X1_NEOGA</name>
<dbReference type="GO" id="GO:0003700">
    <property type="term" value="F:DNA-binding transcription factor activity"/>
    <property type="evidence" value="ECO:0007669"/>
    <property type="project" value="InterPro"/>
</dbReference>
<keyword evidence="1" id="KW-0805">Transcription regulation</keyword>
<proteinExistence type="predicted"/>
<sequence length="181" mass="19912">MAQTQKTQDHIDRARAQWAKQLPDLDTGPMEILGRAYRLSRLVTPSIEATFASFQLDRGEFDVIGTLLRSGPPHRLTPTELYRSLMIASGSLTHRLGRLEKAGLIKRVPSDRDGRSLAVQLTDEGIGRAEAAFRQDMASEAEAIAGFDPEKKAQLAGLLRELNLAVEAHLSRQGPAEPTED</sequence>
<dbReference type="Proteomes" id="UP000028186">
    <property type="component" value="Chromosome I"/>
</dbReference>
<dbReference type="InterPro" id="IPR036390">
    <property type="entry name" value="WH_DNA-bd_sf"/>
</dbReference>
<evidence type="ECO:0000256" key="2">
    <source>
        <dbReference type="ARBA" id="ARBA00023125"/>
    </source>
</evidence>
<dbReference type="RefSeq" id="WP_038541085.1">
    <property type="nucleotide sequence ID" value="NZ_HG938355.1"/>
</dbReference>
<keyword evidence="3" id="KW-0804">Transcription</keyword>
<dbReference type="PRINTS" id="PR00598">
    <property type="entry name" value="HTHMARR"/>
</dbReference>
<dbReference type="EMBL" id="HG938355">
    <property type="protein sequence ID" value="CDN53144.1"/>
    <property type="molecule type" value="Genomic_DNA"/>
</dbReference>
<dbReference type="SUPFAM" id="SSF46785">
    <property type="entry name" value="Winged helix' DNA-binding domain"/>
    <property type="match status" value="1"/>
</dbReference>
<dbReference type="GO" id="GO:0003677">
    <property type="term" value="F:DNA binding"/>
    <property type="evidence" value="ECO:0007669"/>
    <property type="project" value="UniProtKB-KW"/>
</dbReference>
<dbReference type="KEGG" id="ngl:RG1141_CH07840"/>